<evidence type="ECO:0000259" key="2">
    <source>
        <dbReference type="Pfam" id="PF01935"/>
    </source>
</evidence>
<keyword evidence="1" id="KW-0175">Coiled coil</keyword>
<dbReference type="InterPro" id="IPR051162">
    <property type="entry name" value="T4SS_component"/>
</dbReference>
<dbReference type="Proteomes" id="UP001302120">
    <property type="component" value="Unassembled WGS sequence"/>
</dbReference>
<comment type="caution">
    <text evidence="3">The sequence shown here is derived from an EMBL/GenBank/DDBJ whole genome shotgun (WGS) entry which is preliminary data.</text>
</comment>
<dbReference type="InterPro" id="IPR002789">
    <property type="entry name" value="HerA_central"/>
</dbReference>
<reference evidence="3 4" key="1">
    <citation type="submission" date="2023-12" db="EMBL/GenBank/DDBJ databases">
        <title>Baltic Sea Cyanobacteria.</title>
        <authorList>
            <person name="Delbaje E."/>
            <person name="Fewer D.P."/>
            <person name="Shishido T.K."/>
        </authorList>
    </citation>
    <scope>NUCLEOTIDE SEQUENCE [LARGE SCALE GENOMIC DNA]</scope>
    <source>
        <strain evidence="3 4">UHCC-0300</strain>
    </source>
</reference>
<sequence>MLIAKSQLNYWRGSALNRGQPQELDIYRSWGLNVFKLKAVPDFASGRFKLMEHLDPSGRVGFIAGLQKSLLKNLAYFTYTQLSSSEGEISCGYSLRIFYNITENNGLNPATEIYLIGRVATKTSDINTALKKQSIYIESVLKSQLYQFEFNCEDKFRDQSKWMNLSQAPFCNEIIKSEEVFQWLEEDKKYFYSPGNFQVNKGNNMIALFEQIQGYKQNVCIDITLVPTQVEGYEKKVVSRYIEALSEAGKGSKENEIDPDSNTQRAKSIYEEIKKKYYAGIVFLYSFRVFSPCQDTCQGVANQLAACCTANTVSPKIIAVTDRSYAVQTAQQATVNDQVFTPGIWDDTGKLLDGFQGGPDTLKRLHRLIDLDEASAFFRLPIPINQPCSGIQYDAGSAFIEERPKTKTINIGNYYRNVKTNELCEFDIEQLKTHMLIVGGSGSGKTTTTFNLMTQLWDKHKIPFMIFDPKVTPEYRYLKRLPEFKDDLLIFTPGQEFIAPFRINPFDVIPGIPLQEHISRIFDCFMGALPLDDPLPSFIQEGIDFNYEKRGWDLAYSRGGEKDQNGNSLQAPTMQDLYSKVLDLAQKNYGSDKEVGDRIKGALRARLYRLTAKSGVGSMLQASRPLPLEDLMKKPVIFELGGLNQEEQSLFSLFILVFVFEYVRAVRIGQFQPQQRADGTIERATDLDLRHVLLVEEAHNMLGKEKGSGEGGGSKSRVVDKFAQIMREMRATGEGVIVVDQSPAALAQSVVDATNLKLMHRLPSPDDREYLGRAMCLSEGESQLSGIFSPGECFYYVPGWDAAKRVATENFKSKPGVNENLQTPFTDNDVISSMSGFLKRDHLALISSYQSTVDKINAEILRLENFVANSANNSVAIKNMEKNLENKKSQLKEIEEQIETLSRRDY</sequence>
<dbReference type="Gene3D" id="3.40.50.300">
    <property type="entry name" value="P-loop containing nucleotide triphosphate hydrolases"/>
    <property type="match status" value="2"/>
</dbReference>
<keyword evidence="4" id="KW-1185">Reference proteome</keyword>
<evidence type="ECO:0000313" key="4">
    <source>
        <dbReference type="Proteomes" id="UP001302120"/>
    </source>
</evidence>
<dbReference type="PANTHER" id="PTHR30121:SF6">
    <property type="entry name" value="SLR6007 PROTEIN"/>
    <property type="match status" value="1"/>
</dbReference>
<dbReference type="InterPro" id="IPR027417">
    <property type="entry name" value="P-loop_NTPase"/>
</dbReference>
<protein>
    <submittedName>
        <fullName evidence="3">DUF87 domain-containing protein</fullName>
    </submittedName>
</protein>
<gene>
    <name evidence="3" type="ORF">VB620_03445</name>
</gene>
<dbReference type="PANTHER" id="PTHR30121">
    <property type="entry name" value="UNCHARACTERIZED PROTEIN YJGR-RELATED"/>
    <property type="match status" value="1"/>
</dbReference>
<feature type="coiled-coil region" evidence="1">
    <location>
        <begin position="877"/>
        <end position="904"/>
    </location>
</feature>
<organism evidence="3 4">
    <name type="scientific">Nodularia harveyana UHCC-0300</name>
    <dbReference type="NCBI Taxonomy" id="2974287"/>
    <lineage>
        <taxon>Bacteria</taxon>
        <taxon>Bacillati</taxon>
        <taxon>Cyanobacteriota</taxon>
        <taxon>Cyanophyceae</taxon>
        <taxon>Nostocales</taxon>
        <taxon>Nodulariaceae</taxon>
        <taxon>Nodularia</taxon>
    </lineage>
</organism>
<dbReference type="EMBL" id="JAYGHG010000003">
    <property type="protein sequence ID" value="MEA5580394.1"/>
    <property type="molecule type" value="Genomic_DNA"/>
</dbReference>
<dbReference type="SUPFAM" id="SSF52540">
    <property type="entry name" value="P-loop containing nucleoside triphosphate hydrolases"/>
    <property type="match status" value="1"/>
</dbReference>
<evidence type="ECO:0000256" key="1">
    <source>
        <dbReference type="SAM" id="Coils"/>
    </source>
</evidence>
<dbReference type="RefSeq" id="WP_323194736.1">
    <property type="nucleotide sequence ID" value="NZ_JAYGHG010000003.1"/>
</dbReference>
<name>A0ABU5UA46_9CYAN</name>
<accession>A0ABU5UA46</accession>
<evidence type="ECO:0000313" key="3">
    <source>
        <dbReference type="EMBL" id="MEA5580394.1"/>
    </source>
</evidence>
<dbReference type="Pfam" id="PF01935">
    <property type="entry name" value="DUF87"/>
    <property type="match status" value="1"/>
</dbReference>
<feature type="domain" description="Helicase HerA central" evidence="2">
    <location>
        <begin position="424"/>
        <end position="656"/>
    </location>
</feature>
<proteinExistence type="predicted"/>